<accession>A0A2N1MU13</accession>
<reference evidence="1 2" key="1">
    <citation type="submission" date="2016-04" db="EMBL/GenBank/DDBJ databases">
        <title>Genome analyses suggest a sexual origin of heterokaryosis in a supposedly ancient asexual fungus.</title>
        <authorList>
            <person name="Ropars J."/>
            <person name="Sedzielewska K."/>
            <person name="Noel J."/>
            <person name="Charron P."/>
            <person name="Farinelli L."/>
            <person name="Marton T."/>
            <person name="Kruger M."/>
            <person name="Pelin A."/>
            <person name="Brachmann A."/>
            <person name="Corradi N."/>
        </authorList>
    </citation>
    <scope>NUCLEOTIDE SEQUENCE [LARGE SCALE GENOMIC DNA]</scope>
    <source>
        <strain evidence="1 2">C2</strain>
    </source>
</reference>
<dbReference type="Proteomes" id="UP000233469">
    <property type="component" value="Unassembled WGS sequence"/>
</dbReference>
<dbReference type="AlphaFoldDB" id="A0A2N1MU13"/>
<gene>
    <name evidence="1" type="ORF">RhiirC2_786590</name>
</gene>
<evidence type="ECO:0000313" key="2">
    <source>
        <dbReference type="Proteomes" id="UP000233469"/>
    </source>
</evidence>
<protein>
    <submittedName>
        <fullName evidence="1">Uncharacterized protein</fullName>
    </submittedName>
</protein>
<dbReference type="EMBL" id="LLXL01001321">
    <property type="protein sequence ID" value="PKK65131.1"/>
    <property type="molecule type" value="Genomic_DNA"/>
</dbReference>
<sequence length="102" mass="11919">MFFKLCLGFIAWYNIYVIDKDARKWSNSAIQSTIFNSMINNSSLRPIKQFIVQDNIDWTFTWEWINNNPLDTPCSEKLSIIQGRKIKKCTFTHPTVCGYSTA</sequence>
<organism evidence="1 2">
    <name type="scientific">Rhizophagus irregularis</name>
    <dbReference type="NCBI Taxonomy" id="588596"/>
    <lineage>
        <taxon>Eukaryota</taxon>
        <taxon>Fungi</taxon>
        <taxon>Fungi incertae sedis</taxon>
        <taxon>Mucoromycota</taxon>
        <taxon>Glomeromycotina</taxon>
        <taxon>Glomeromycetes</taxon>
        <taxon>Glomerales</taxon>
        <taxon>Glomeraceae</taxon>
        <taxon>Rhizophagus</taxon>
    </lineage>
</organism>
<proteinExistence type="predicted"/>
<comment type="caution">
    <text evidence="1">The sequence shown here is derived from an EMBL/GenBank/DDBJ whole genome shotgun (WGS) entry which is preliminary data.</text>
</comment>
<name>A0A2N1MU13_9GLOM</name>
<evidence type="ECO:0000313" key="1">
    <source>
        <dbReference type="EMBL" id="PKK65131.1"/>
    </source>
</evidence>
<reference evidence="1 2" key="2">
    <citation type="submission" date="2017-10" db="EMBL/GenBank/DDBJ databases">
        <title>Extensive intraspecific genome diversity in a model arbuscular mycorrhizal fungus.</title>
        <authorList>
            <person name="Chen E.C.H."/>
            <person name="Morin E."/>
            <person name="Baudet D."/>
            <person name="Noel J."/>
            <person name="Ndikumana S."/>
            <person name="Charron P."/>
            <person name="St-Onge C."/>
            <person name="Giorgi J."/>
            <person name="Grigoriev I.V."/>
            <person name="Roux C."/>
            <person name="Martin F.M."/>
            <person name="Corradi N."/>
        </authorList>
    </citation>
    <scope>NUCLEOTIDE SEQUENCE [LARGE SCALE GENOMIC DNA]</scope>
    <source>
        <strain evidence="1 2">C2</strain>
    </source>
</reference>